<dbReference type="AlphaFoldDB" id="X0VVJ5"/>
<sequence>GILKHDRPRSEIREAIEDTGVHEVPRLEKNLSVLATIAHISPLLGLLGTVTGMVKAFQVIQEKATSLYPVNPGDLAGGIWEALITTVAGLSVAIPTFVAYNYLVSRVDGFVLDMEKSATDLLNILSTRSDKYEV</sequence>
<dbReference type="InterPro" id="IPR050790">
    <property type="entry name" value="ExbB/TolQ_transport"/>
</dbReference>
<feature type="domain" description="MotA/TolQ/ExbB proton channel" evidence="7">
    <location>
        <begin position="6"/>
        <end position="115"/>
    </location>
</feature>
<protein>
    <recommendedName>
        <fullName evidence="7">MotA/TolQ/ExbB proton channel domain-containing protein</fullName>
    </recommendedName>
</protein>
<dbReference type="GO" id="GO:0005886">
    <property type="term" value="C:plasma membrane"/>
    <property type="evidence" value="ECO:0007669"/>
    <property type="project" value="UniProtKB-SubCell"/>
</dbReference>
<evidence type="ECO:0000256" key="6">
    <source>
        <dbReference type="ARBA" id="ARBA00023136"/>
    </source>
</evidence>
<dbReference type="EMBL" id="BARS01039213">
    <property type="protein sequence ID" value="GAG16448.1"/>
    <property type="molecule type" value="Genomic_DNA"/>
</dbReference>
<dbReference type="PANTHER" id="PTHR30625">
    <property type="entry name" value="PROTEIN TOLQ"/>
    <property type="match status" value="1"/>
</dbReference>
<evidence type="ECO:0000313" key="8">
    <source>
        <dbReference type="EMBL" id="GAG16448.1"/>
    </source>
</evidence>
<comment type="caution">
    <text evidence="8">The sequence shown here is derived from an EMBL/GenBank/DDBJ whole genome shotgun (WGS) entry which is preliminary data.</text>
</comment>
<evidence type="ECO:0000256" key="4">
    <source>
        <dbReference type="ARBA" id="ARBA00022692"/>
    </source>
</evidence>
<dbReference type="GO" id="GO:0017038">
    <property type="term" value="P:protein import"/>
    <property type="evidence" value="ECO:0007669"/>
    <property type="project" value="TreeGrafter"/>
</dbReference>
<dbReference type="PANTHER" id="PTHR30625:SF17">
    <property type="entry name" value="TOLQ-RELATED"/>
    <property type="match status" value="1"/>
</dbReference>
<keyword evidence="3" id="KW-1003">Cell membrane</keyword>
<evidence type="ECO:0000259" key="7">
    <source>
        <dbReference type="Pfam" id="PF01618"/>
    </source>
</evidence>
<keyword evidence="5" id="KW-1133">Transmembrane helix</keyword>
<comment type="similarity">
    <text evidence="2">Belongs to the ExbB/TolQ family.</text>
</comment>
<proteinExistence type="inferred from homology"/>
<reference evidence="8" key="1">
    <citation type="journal article" date="2014" name="Front. Microbiol.">
        <title>High frequency of phylogenetically diverse reductive dehalogenase-homologous genes in deep subseafloor sedimentary metagenomes.</title>
        <authorList>
            <person name="Kawai M."/>
            <person name="Futagami T."/>
            <person name="Toyoda A."/>
            <person name="Takaki Y."/>
            <person name="Nishi S."/>
            <person name="Hori S."/>
            <person name="Arai W."/>
            <person name="Tsubouchi T."/>
            <person name="Morono Y."/>
            <person name="Uchiyama I."/>
            <person name="Ito T."/>
            <person name="Fujiyama A."/>
            <person name="Inagaki F."/>
            <person name="Takami H."/>
        </authorList>
    </citation>
    <scope>NUCLEOTIDE SEQUENCE</scope>
    <source>
        <strain evidence="8">Expedition CK06-06</strain>
    </source>
</reference>
<keyword evidence="4" id="KW-0812">Transmembrane</keyword>
<dbReference type="Pfam" id="PF01618">
    <property type="entry name" value="MotA_ExbB"/>
    <property type="match status" value="1"/>
</dbReference>
<evidence type="ECO:0000256" key="1">
    <source>
        <dbReference type="ARBA" id="ARBA00004651"/>
    </source>
</evidence>
<evidence type="ECO:0000256" key="3">
    <source>
        <dbReference type="ARBA" id="ARBA00022475"/>
    </source>
</evidence>
<evidence type="ECO:0000256" key="5">
    <source>
        <dbReference type="ARBA" id="ARBA00022989"/>
    </source>
</evidence>
<accession>X0VVJ5</accession>
<feature type="non-terminal residue" evidence="8">
    <location>
        <position position="1"/>
    </location>
</feature>
<organism evidence="8">
    <name type="scientific">marine sediment metagenome</name>
    <dbReference type="NCBI Taxonomy" id="412755"/>
    <lineage>
        <taxon>unclassified sequences</taxon>
        <taxon>metagenomes</taxon>
        <taxon>ecological metagenomes</taxon>
    </lineage>
</organism>
<gene>
    <name evidence="8" type="ORF">S01H1_59913</name>
</gene>
<comment type="subcellular location">
    <subcellularLocation>
        <location evidence="1">Cell membrane</location>
        <topology evidence="1">Multi-pass membrane protein</topology>
    </subcellularLocation>
</comment>
<keyword evidence="6" id="KW-0472">Membrane</keyword>
<name>X0VVJ5_9ZZZZ</name>
<dbReference type="InterPro" id="IPR002898">
    <property type="entry name" value="MotA_ExbB_proton_chnl"/>
</dbReference>
<evidence type="ECO:0000256" key="2">
    <source>
        <dbReference type="ARBA" id="ARBA00010442"/>
    </source>
</evidence>